<protein>
    <recommendedName>
        <fullName evidence="3">Pseudouridine synthase</fullName>
        <ecNumber evidence="3">5.4.99.-</ecNumber>
    </recommendedName>
</protein>
<accession>A0ABY4WCG1</accession>
<name>A0ABY4WCG1_9BACL</name>
<evidence type="ECO:0000256" key="4">
    <source>
        <dbReference type="SAM" id="MobiDB-lite"/>
    </source>
</evidence>
<evidence type="ECO:0000256" key="1">
    <source>
        <dbReference type="ARBA" id="ARBA00000073"/>
    </source>
</evidence>
<feature type="domain" description="Pseudouridine synthase RsuA/RluA-like" evidence="5">
    <location>
        <begin position="94"/>
        <end position="244"/>
    </location>
</feature>
<reference evidence="6" key="1">
    <citation type="submission" date="2022-06" db="EMBL/GenBank/DDBJ databases">
        <title>Genome sequencing of Brevibacillus sp. BB3-R1.</title>
        <authorList>
            <person name="Heo J."/>
            <person name="Lee D."/>
            <person name="Won M."/>
            <person name="Han B.-H."/>
            <person name="Hong S.-B."/>
            <person name="Kwon S.-W."/>
        </authorList>
    </citation>
    <scope>NUCLEOTIDE SEQUENCE</scope>
    <source>
        <strain evidence="6">BB3-R1</strain>
    </source>
</reference>
<comment type="catalytic activity">
    <reaction evidence="1 3">
        <text>a uridine in RNA = a pseudouridine in RNA</text>
        <dbReference type="Rhea" id="RHEA:48348"/>
        <dbReference type="Rhea" id="RHEA-COMP:12068"/>
        <dbReference type="Rhea" id="RHEA-COMP:12069"/>
        <dbReference type="ChEBI" id="CHEBI:65314"/>
        <dbReference type="ChEBI" id="CHEBI:65315"/>
    </reaction>
</comment>
<dbReference type="EC" id="5.4.99.-" evidence="3"/>
<proteinExistence type="inferred from homology"/>
<feature type="region of interest" description="Disordered" evidence="4">
    <location>
        <begin position="189"/>
        <end position="208"/>
    </location>
</feature>
<dbReference type="InterPro" id="IPR050188">
    <property type="entry name" value="RluA_PseudoU_synthase"/>
</dbReference>
<dbReference type="SUPFAM" id="SSF55120">
    <property type="entry name" value="Pseudouridine synthase"/>
    <property type="match status" value="1"/>
</dbReference>
<dbReference type="EMBL" id="CP098755">
    <property type="protein sequence ID" value="USG63445.1"/>
    <property type="molecule type" value="Genomic_DNA"/>
</dbReference>
<dbReference type="PANTHER" id="PTHR21600:SF71">
    <property type="entry name" value="PSEUDOURIDINE SYNTHASE"/>
    <property type="match status" value="1"/>
</dbReference>
<evidence type="ECO:0000256" key="2">
    <source>
        <dbReference type="ARBA" id="ARBA00010876"/>
    </source>
</evidence>
<dbReference type="Pfam" id="PF00849">
    <property type="entry name" value="PseudoU_synth_2"/>
    <property type="match status" value="1"/>
</dbReference>
<dbReference type="Proteomes" id="UP001056500">
    <property type="component" value="Chromosome"/>
</dbReference>
<dbReference type="PANTHER" id="PTHR21600">
    <property type="entry name" value="MITOCHONDRIAL RNA PSEUDOURIDINE SYNTHASE"/>
    <property type="match status" value="1"/>
</dbReference>
<dbReference type="InterPro" id="IPR006145">
    <property type="entry name" value="PsdUridine_synth_RsuA/RluA"/>
</dbReference>
<organism evidence="6 7">
    <name type="scientific">Brevibacillus ruminantium</name>
    <dbReference type="NCBI Taxonomy" id="2950604"/>
    <lineage>
        <taxon>Bacteria</taxon>
        <taxon>Bacillati</taxon>
        <taxon>Bacillota</taxon>
        <taxon>Bacilli</taxon>
        <taxon>Bacillales</taxon>
        <taxon>Paenibacillaceae</taxon>
        <taxon>Brevibacillus</taxon>
    </lineage>
</organism>
<dbReference type="Gene3D" id="3.30.2350.10">
    <property type="entry name" value="Pseudouridine synthase"/>
    <property type="match status" value="1"/>
</dbReference>
<gene>
    <name evidence="6" type="ORF">NDK47_14790</name>
</gene>
<dbReference type="InterPro" id="IPR006225">
    <property type="entry name" value="PsdUridine_synth_RluC/D"/>
</dbReference>
<keyword evidence="3" id="KW-0413">Isomerase</keyword>
<dbReference type="RefSeq" id="WP_251870527.1">
    <property type="nucleotide sequence ID" value="NZ_CP098755.1"/>
</dbReference>
<keyword evidence="7" id="KW-1185">Reference proteome</keyword>
<dbReference type="CDD" id="cd02869">
    <property type="entry name" value="PseudoU_synth_RluA_like"/>
    <property type="match status" value="1"/>
</dbReference>
<evidence type="ECO:0000256" key="3">
    <source>
        <dbReference type="RuleBase" id="RU362028"/>
    </source>
</evidence>
<dbReference type="NCBIfam" id="TIGR00005">
    <property type="entry name" value="rluA_subfam"/>
    <property type="match status" value="1"/>
</dbReference>
<evidence type="ECO:0000313" key="6">
    <source>
        <dbReference type="EMBL" id="USG63445.1"/>
    </source>
</evidence>
<evidence type="ECO:0000313" key="7">
    <source>
        <dbReference type="Proteomes" id="UP001056500"/>
    </source>
</evidence>
<dbReference type="InterPro" id="IPR020103">
    <property type="entry name" value="PsdUridine_synth_cat_dom_sf"/>
</dbReference>
<comment type="similarity">
    <text evidence="2 3">Belongs to the pseudouridine synthase RluA family.</text>
</comment>
<evidence type="ECO:0000259" key="5">
    <source>
        <dbReference type="Pfam" id="PF00849"/>
    </source>
</evidence>
<sequence length="309" mass="35277">MIPMTKQGEWLIGTIPDEVHDVPIGHLLREVWKWPKKQVHLLFQEKGLLLDESPIAQHVKVREGQELRARLCPPEPLGVEPAFGGLEVLYEDDHLLVVNKPAGVLLHPTEKHHQGTLDHLVAGYFQQTGLQARVRHVHRLDQETSGAVMYAKHPLASARLDEFLRERKIKRCYVAYVHGKLTQSSGKIAEPIGKDRSHPNRRRVTPGGDHAVTHFHVTQHFHHATKLECELETGRTHQIRVHLSYLGYPLIGDVLYGGKAELLNRQALHAFALRFVHPFDEEPREVFAPLPPDLRKLETVLMNRQSKRS</sequence>
<comment type="function">
    <text evidence="3">Responsible for synthesis of pseudouridine from uracil.</text>
</comment>